<dbReference type="InParanoid" id="Q2FLM8"/>
<dbReference type="RefSeq" id="WP_011447345.1">
    <property type="nucleotide sequence ID" value="NC_007796.1"/>
</dbReference>
<evidence type="ECO:0000256" key="11">
    <source>
        <dbReference type="ARBA" id="ARBA00066387"/>
    </source>
</evidence>
<sequence>MGLIKIDKLTIGYKKRKNGERKVISHLNLDMKSGELICLVGPNGSGKSTLLKTITGLLPPLDGEVFLSGRNIRSISSLERAKLVSMVLTNPVQAGQLTVYDVCSLGRYPHTDWMGSLAQEDHDMITASLDAIGIRHFAHRYLHELSDGERQKVMIARALAQNSKLIILDEPTAFLDMPYRIEIMHILKNLAMNEDRGILLSTHDLDLAMRTADRLWVVNHDGSFHDGAPEDLVLNGIISQVFAIGEISYDAERGHFHMPVHPKGSARITGENGKFRFWTERAMERIGYISQENEPAEIHVHIAPTESCITWIIKTPGTVKKFSNLTDGIHWIQTLKLVV</sequence>
<keyword evidence="8" id="KW-0472">Membrane</keyword>
<evidence type="ECO:0000256" key="4">
    <source>
        <dbReference type="ARBA" id="ARBA00022741"/>
    </source>
</evidence>
<protein>
    <recommendedName>
        <fullName evidence="12">Cobalamin import ATP-binding protein BtuD</fullName>
        <ecNumber evidence="11">7.6.2.8</ecNumber>
    </recommendedName>
    <alternativeName>
        <fullName evidence="13">Vitamin B12-transporting ATPase</fullName>
    </alternativeName>
</protein>
<evidence type="ECO:0000256" key="5">
    <source>
        <dbReference type="ARBA" id="ARBA00022840"/>
    </source>
</evidence>
<dbReference type="PROSITE" id="PS50893">
    <property type="entry name" value="ABC_TRANSPORTER_2"/>
    <property type="match status" value="1"/>
</dbReference>
<dbReference type="STRING" id="323259.Mhun_0279"/>
<keyword evidence="5" id="KW-0067">ATP-binding</keyword>
<dbReference type="InterPro" id="IPR051535">
    <property type="entry name" value="Siderophore_ABC-ATPase"/>
</dbReference>
<dbReference type="Pfam" id="PF00005">
    <property type="entry name" value="ABC_tran"/>
    <property type="match status" value="1"/>
</dbReference>
<keyword evidence="7" id="KW-0406">Ion transport</keyword>
<dbReference type="HOGENOM" id="CLU_000604_1_11_2"/>
<keyword evidence="3" id="KW-1003">Cell membrane</keyword>
<evidence type="ECO:0000256" key="9">
    <source>
        <dbReference type="ARBA" id="ARBA00050590"/>
    </source>
</evidence>
<dbReference type="CDD" id="cd03214">
    <property type="entry name" value="ABC_Iron-Siderophores_B12_Hemin"/>
    <property type="match status" value="1"/>
</dbReference>
<evidence type="ECO:0000256" key="7">
    <source>
        <dbReference type="ARBA" id="ARBA00023065"/>
    </source>
</evidence>
<dbReference type="AlphaFoldDB" id="Q2FLM8"/>
<evidence type="ECO:0000256" key="6">
    <source>
        <dbReference type="ARBA" id="ARBA00023004"/>
    </source>
</evidence>
<dbReference type="GO" id="GO:0015420">
    <property type="term" value="F:ABC-type vitamin B12 transporter activity"/>
    <property type="evidence" value="ECO:0007669"/>
    <property type="project" value="UniProtKB-EC"/>
</dbReference>
<evidence type="ECO:0000256" key="1">
    <source>
        <dbReference type="ARBA" id="ARBA00004202"/>
    </source>
</evidence>
<comment type="subcellular location">
    <subcellularLocation>
        <location evidence="1">Cell membrane</location>
        <topology evidence="1">Peripheral membrane protein</topology>
    </subcellularLocation>
</comment>
<feature type="domain" description="ABC transporter" evidence="14">
    <location>
        <begin position="4"/>
        <end position="245"/>
    </location>
</feature>
<organism evidence="15 16">
    <name type="scientific">Methanospirillum hungatei JF-1 (strain ATCC 27890 / DSM 864 / NBRC 100397 / JF-1)</name>
    <dbReference type="NCBI Taxonomy" id="323259"/>
    <lineage>
        <taxon>Archaea</taxon>
        <taxon>Methanobacteriati</taxon>
        <taxon>Methanobacteriota</taxon>
        <taxon>Stenosarchaea group</taxon>
        <taxon>Methanomicrobia</taxon>
        <taxon>Methanomicrobiales</taxon>
        <taxon>Methanospirillaceae</taxon>
        <taxon>Methanospirillum</taxon>
    </lineage>
</organism>
<dbReference type="FunCoup" id="Q2FLM8">
    <property type="interactions" value="25"/>
</dbReference>
<evidence type="ECO:0000259" key="14">
    <source>
        <dbReference type="PROSITE" id="PS50893"/>
    </source>
</evidence>
<dbReference type="OrthoDB" id="24644at2157"/>
<evidence type="ECO:0000256" key="12">
    <source>
        <dbReference type="ARBA" id="ARBA00073649"/>
    </source>
</evidence>
<keyword evidence="2" id="KW-0813">Transport</keyword>
<evidence type="ECO:0000256" key="2">
    <source>
        <dbReference type="ARBA" id="ARBA00022448"/>
    </source>
</evidence>
<dbReference type="eggNOG" id="arCOG00198">
    <property type="taxonomic scope" value="Archaea"/>
</dbReference>
<keyword evidence="16" id="KW-1185">Reference proteome</keyword>
<dbReference type="InterPro" id="IPR027417">
    <property type="entry name" value="P-loop_NTPase"/>
</dbReference>
<dbReference type="InterPro" id="IPR003439">
    <property type="entry name" value="ABC_transporter-like_ATP-bd"/>
</dbReference>
<comment type="catalytic activity">
    <reaction evidence="9">
        <text>an R-cob(III)alamin(out) + ATP + H2O = an R-cob(III)alamin(in) + ADP + phosphate + H(+)</text>
        <dbReference type="Rhea" id="RHEA:17873"/>
        <dbReference type="ChEBI" id="CHEBI:15377"/>
        <dbReference type="ChEBI" id="CHEBI:15378"/>
        <dbReference type="ChEBI" id="CHEBI:30616"/>
        <dbReference type="ChEBI" id="CHEBI:43474"/>
        <dbReference type="ChEBI" id="CHEBI:140785"/>
        <dbReference type="ChEBI" id="CHEBI:456216"/>
        <dbReference type="EC" id="7.6.2.8"/>
    </reaction>
</comment>
<dbReference type="EMBL" id="CP000254">
    <property type="protein sequence ID" value="ABD40050.1"/>
    <property type="molecule type" value="Genomic_DNA"/>
</dbReference>
<keyword evidence="6" id="KW-0408">Iron</keyword>
<evidence type="ECO:0000313" key="16">
    <source>
        <dbReference type="Proteomes" id="UP000001941"/>
    </source>
</evidence>
<proteinExistence type="predicted"/>
<dbReference type="FunFam" id="3.40.50.300:FF:000134">
    <property type="entry name" value="Iron-enterobactin ABC transporter ATP-binding protein"/>
    <property type="match status" value="1"/>
</dbReference>
<dbReference type="SMART" id="SM00382">
    <property type="entry name" value="AAA"/>
    <property type="match status" value="1"/>
</dbReference>
<gene>
    <name evidence="15" type="ordered locus">Mhun_0279</name>
</gene>
<dbReference type="Gene3D" id="3.40.50.300">
    <property type="entry name" value="P-loop containing nucleotide triphosphate hydrolases"/>
    <property type="match status" value="1"/>
</dbReference>
<evidence type="ECO:0000256" key="8">
    <source>
        <dbReference type="ARBA" id="ARBA00023136"/>
    </source>
</evidence>
<dbReference type="PANTHER" id="PTHR42771">
    <property type="entry name" value="IRON(3+)-HYDROXAMATE IMPORT ATP-BINDING PROTEIN FHUC"/>
    <property type="match status" value="1"/>
</dbReference>
<evidence type="ECO:0000313" key="15">
    <source>
        <dbReference type="EMBL" id="ABD40050.1"/>
    </source>
</evidence>
<evidence type="ECO:0000256" key="13">
    <source>
        <dbReference type="ARBA" id="ARBA00077139"/>
    </source>
</evidence>
<dbReference type="PANTHER" id="PTHR42771:SF2">
    <property type="entry name" value="IRON(3+)-HYDROXAMATE IMPORT ATP-BINDING PROTEIN FHUC"/>
    <property type="match status" value="1"/>
</dbReference>
<dbReference type="GO" id="GO:0006811">
    <property type="term" value="P:monoatomic ion transport"/>
    <property type="evidence" value="ECO:0007669"/>
    <property type="project" value="UniProtKB-KW"/>
</dbReference>
<accession>Q2FLM8</accession>
<dbReference type="GO" id="GO:0005886">
    <property type="term" value="C:plasma membrane"/>
    <property type="evidence" value="ECO:0007669"/>
    <property type="project" value="UniProtKB-SubCell"/>
</dbReference>
<dbReference type="GO" id="GO:0016887">
    <property type="term" value="F:ATP hydrolysis activity"/>
    <property type="evidence" value="ECO:0007669"/>
    <property type="project" value="InterPro"/>
</dbReference>
<dbReference type="Proteomes" id="UP000001941">
    <property type="component" value="Chromosome"/>
</dbReference>
<dbReference type="SUPFAM" id="SSF52540">
    <property type="entry name" value="P-loop containing nucleoside triphosphate hydrolases"/>
    <property type="match status" value="1"/>
</dbReference>
<dbReference type="EC" id="7.6.2.8" evidence="11"/>
<dbReference type="InterPro" id="IPR003593">
    <property type="entry name" value="AAA+_ATPase"/>
</dbReference>
<dbReference type="GO" id="GO:0005524">
    <property type="term" value="F:ATP binding"/>
    <property type="evidence" value="ECO:0007669"/>
    <property type="project" value="UniProtKB-KW"/>
</dbReference>
<dbReference type="GeneID" id="3922670"/>
<keyword evidence="4" id="KW-0547">Nucleotide-binding</keyword>
<comment type="function">
    <text evidence="10">Required for corrinoid utilization. Probably part of the ABC transporter complex BtuCDF involved in cobalamin (vitamin B12) import. Probably responsible for energy coupling to the transport system.</text>
</comment>
<dbReference type="KEGG" id="mhu:Mhun_0279"/>
<evidence type="ECO:0000256" key="10">
    <source>
        <dbReference type="ARBA" id="ARBA00058960"/>
    </source>
</evidence>
<reference evidence="16" key="1">
    <citation type="journal article" date="2016" name="Stand. Genomic Sci.">
        <title>Complete genome sequence of Methanospirillum hungatei type strain JF1.</title>
        <authorList>
            <person name="Gunsalus R.P."/>
            <person name="Cook L.E."/>
            <person name="Crable B."/>
            <person name="Rohlin L."/>
            <person name="McDonald E."/>
            <person name="Mouttaki H."/>
            <person name="Sieber J.R."/>
            <person name="Poweleit N."/>
            <person name="Zhou H."/>
            <person name="Lapidus A.L."/>
            <person name="Daligault H.E."/>
            <person name="Land M."/>
            <person name="Gilna P."/>
            <person name="Ivanova N."/>
            <person name="Kyrpides N."/>
            <person name="Culley D.E."/>
            <person name="McInerney M.J."/>
        </authorList>
    </citation>
    <scope>NUCLEOTIDE SEQUENCE [LARGE SCALE GENOMIC DNA]</scope>
    <source>
        <strain evidence="16">ATCC 27890 / DSM 864 / NBRC 100397 / JF-1</strain>
    </source>
</reference>
<evidence type="ECO:0000256" key="3">
    <source>
        <dbReference type="ARBA" id="ARBA00022475"/>
    </source>
</evidence>
<name>Q2FLM8_METHJ</name>
<dbReference type="EnsemblBacteria" id="ABD40050">
    <property type="protein sequence ID" value="ABD40050"/>
    <property type="gene ID" value="Mhun_0279"/>
</dbReference>